<dbReference type="GO" id="GO:0003723">
    <property type="term" value="F:RNA binding"/>
    <property type="evidence" value="ECO:0007669"/>
    <property type="project" value="InterPro"/>
</dbReference>
<dbReference type="RefSeq" id="WP_177170119.1">
    <property type="nucleotide sequence ID" value="NZ_FOGZ01000013.1"/>
</dbReference>
<reference evidence="3 4" key="1">
    <citation type="submission" date="2016-10" db="EMBL/GenBank/DDBJ databases">
        <authorList>
            <person name="de Groot N.N."/>
        </authorList>
    </citation>
    <scope>NUCLEOTIDE SEQUENCE [LARGE SCALE GENOMIC DNA]</scope>
    <source>
        <strain evidence="3 4">DSM 16859</strain>
    </source>
</reference>
<dbReference type="SMART" id="SM01012">
    <property type="entry name" value="ANTAR"/>
    <property type="match status" value="1"/>
</dbReference>
<keyword evidence="4" id="KW-1185">Reference proteome</keyword>
<dbReference type="Gene3D" id="1.10.10.10">
    <property type="entry name" value="Winged helix-like DNA-binding domain superfamily/Winged helix DNA-binding domain"/>
    <property type="match status" value="1"/>
</dbReference>
<organism evidence="3 4">
    <name type="scientific">Propionibacterium cyclohexanicum</name>
    <dbReference type="NCBI Taxonomy" id="64702"/>
    <lineage>
        <taxon>Bacteria</taxon>
        <taxon>Bacillati</taxon>
        <taxon>Actinomycetota</taxon>
        <taxon>Actinomycetes</taxon>
        <taxon>Propionibacteriales</taxon>
        <taxon>Propionibacteriaceae</taxon>
        <taxon>Propionibacterium</taxon>
    </lineage>
</organism>
<evidence type="ECO:0000259" key="2">
    <source>
        <dbReference type="PROSITE" id="PS50921"/>
    </source>
</evidence>
<dbReference type="AlphaFoldDB" id="A0A1H9SIX8"/>
<evidence type="ECO:0000313" key="4">
    <source>
        <dbReference type="Proteomes" id="UP000198815"/>
    </source>
</evidence>
<dbReference type="Gene3D" id="3.30.450.20">
    <property type="entry name" value="PAS domain"/>
    <property type="match status" value="1"/>
</dbReference>
<sequence length="364" mass="40238">MTMRQATDDDLPEPRIGDQTSLVDAHPNLQEDTGVNVAWFWVMSRVMREGLLVLTRGGTVVEANQSFTDMVGYDLADGPWQPPYPWWPTEAEDATARARNESFLAEALSGTKTGGELLFFTTERKKVWVEIDVFHAAHPQTGEARVLALMRDVTRERDARQRRAWAAQISTDLVAAADIDTVLGVAEHGFGVLFDGGSTVQLNIGEEQPVALRDGTVVDLADLPESIREGLVGVRNADATHARPGILLVPNSAKSVCRVWVQFPRPRRIRPDEMIVADLLAQAFALAVDRVLAEQMSAHREANLGQAIESHRLVGQAVGILVERYRIGTAAAFERLRQASQNRNIKLREVARRVVEQGIDPESI</sequence>
<dbReference type="Pfam" id="PF03861">
    <property type="entry name" value="ANTAR"/>
    <property type="match status" value="1"/>
</dbReference>
<dbReference type="InterPro" id="IPR036388">
    <property type="entry name" value="WH-like_DNA-bd_sf"/>
</dbReference>
<dbReference type="SUPFAM" id="SSF52172">
    <property type="entry name" value="CheY-like"/>
    <property type="match status" value="1"/>
</dbReference>
<name>A0A1H9SIX8_9ACTN</name>
<dbReference type="CDD" id="cd00130">
    <property type="entry name" value="PAS"/>
    <property type="match status" value="1"/>
</dbReference>
<dbReference type="Proteomes" id="UP000198815">
    <property type="component" value="Unassembled WGS sequence"/>
</dbReference>
<feature type="region of interest" description="Disordered" evidence="1">
    <location>
        <begin position="1"/>
        <end position="27"/>
    </location>
</feature>
<proteinExistence type="predicted"/>
<dbReference type="InterPro" id="IPR011006">
    <property type="entry name" value="CheY-like_superfamily"/>
</dbReference>
<protein>
    <submittedName>
        <fullName evidence="3">PAS fold-containing protein</fullName>
    </submittedName>
</protein>
<dbReference type="InterPro" id="IPR000014">
    <property type="entry name" value="PAS"/>
</dbReference>
<feature type="domain" description="ANTAR" evidence="2">
    <location>
        <begin position="294"/>
        <end position="355"/>
    </location>
</feature>
<gene>
    <name evidence="3" type="ORF">SAMN05443377_11342</name>
</gene>
<dbReference type="InterPro" id="IPR035965">
    <property type="entry name" value="PAS-like_dom_sf"/>
</dbReference>
<evidence type="ECO:0000313" key="3">
    <source>
        <dbReference type="EMBL" id="SER84199.1"/>
    </source>
</evidence>
<dbReference type="STRING" id="64702.SAMN05443377_11342"/>
<dbReference type="Pfam" id="PF08448">
    <property type="entry name" value="PAS_4"/>
    <property type="match status" value="1"/>
</dbReference>
<dbReference type="PROSITE" id="PS50921">
    <property type="entry name" value="ANTAR"/>
    <property type="match status" value="1"/>
</dbReference>
<dbReference type="InterPro" id="IPR005561">
    <property type="entry name" value="ANTAR"/>
</dbReference>
<dbReference type="InterPro" id="IPR013656">
    <property type="entry name" value="PAS_4"/>
</dbReference>
<evidence type="ECO:0000256" key="1">
    <source>
        <dbReference type="SAM" id="MobiDB-lite"/>
    </source>
</evidence>
<dbReference type="EMBL" id="FOGZ01000013">
    <property type="protein sequence ID" value="SER84199.1"/>
    <property type="molecule type" value="Genomic_DNA"/>
</dbReference>
<dbReference type="SUPFAM" id="SSF55785">
    <property type="entry name" value="PYP-like sensor domain (PAS domain)"/>
    <property type="match status" value="1"/>
</dbReference>
<accession>A0A1H9SIX8</accession>